<protein>
    <recommendedName>
        <fullName evidence="13">rRNA-processing protein</fullName>
    </recommendedName>
</protein>
<accession>A0A9W4WP29</accession>
<evidence type="ECO:0000313" key="15">
    <source>
        <dbReference type="Proteomes" id="UP001153678"/>
    </source>
</evidence>
<gene>
    <name evidence="14" type="ORF">FWILDA_LOCUS7548</name>
</gene>
<sequence length="125" mass="14783">MALNDTISLTSINRSTSHIKISPIIARRVSGKIWKHPKKAAHRSQLPHSLRKSWNERLKERNEKQALKMLEKELKDEKKAEKKRKLEATLKRKQVLEEKERQEKLAAIYSAKKLKRLQKKQGKRK</sequence>
<evidence type="ECO:0000256" key="9">
    <source>
        <dbReference type="ARBA" id="ARBA00022934"/>
    </source>
</evidence>
<evidence type="ECO:0000256" key="4">
    <source>
        <dbReference type="ARBA" id="ARBA00007869"/>
    </source>
</evidence>
<comment type="caution">
    <text evidence="14">The sequence shown here is derived from an EMBL/GenBank/DDBJ whole genome shotgun (WGS) entry which is preliminary data.</text>
</comment>
<dbReference type="GO" id="GO:0006364">
    <property type="term" value="P:rRNA processing"/>
    <property type="evidence" value="ECO:0007669"/>
    <property type="project" value="UniProtKB-UniRule"/>
</dbReference>
<keyword evidence="8" id="KW-0597">Phosphoprotein</keyword>
<evidence type="ECO:0000256" key="10">
    <source>
        <dbReference type="ARBA" id="ARBA00023054"/>
    </source>
</evidence>
<keyword evidence="15" id="KW-1185">Reference proteome</keyword>
<comment type="function">
    <text evidence="12">Required for proper chromosome segregation during mitosis and error-free mitotic progression.</text>
</comment>
<dbReference type="GO" id="GO:0005730">
    <property type="term" value="C:nucleolus"/>
    <property type="evidence" value="ECO:0007669"/>
    <property type="project" value="UniProtKB-SubCell"/>
</dbReference>
<evidence type="ECO:0000256" key="2">
    <source>
        <dbReference type="ARBA" id="ARBA00004286"/>
    </source>
</evidence>
<reference evidence="14" key="1">
    <citation type="submission" date="2022-08" db="EMBL/GenBank/DDBJ databases">
        <authorList>
            <person name="Kallberg Y."/>
            <person name="Tangrot J."/>
            <person name="Rosling A."/>
        </authorList>
    </citation>
    <scope>NUCLEOTIDE SEQUENCE</scope>
    <source>
        <strain evidence="14">Wild A</strain>
    </source>
</reference>
<evidence type="ECO:0000256" key="11">
    <source>
        <dbReference type="ARBA" id="ARBA00023242"/>
    </source>
</evidence>
<keyword evidence="11 13" id="KW-0539">Nucleus</keyword>
<dbReference type="OrthoDB" id="277961at2759"/>
<evidence type="ECO:0000256" key="6">
    <source>
        <dbReference type="ARBA" id="ARBA00022517"/>
    </source>
</evidence>
<dbReference type="Proteomes" id="UP001153678">
    <property type="component" value="Unassembled WGS sequence"/>
</dbReference>
<evidence type="ECO:0000256" key="7">
    <source>
        <dbReference type="ARBA" id="ARBA00022552"/>
    </source>
</evidence>
<keyword evidence="5" id="KW-0158">Chromosome</keyword>
<proteinExistence type="inferred from homology"/>
<evidence type="ECO:0000256" key="3">
    <source>
        <dbReference type="ARBA" id="ARBA00004604"/>
    </source>
</evidence>
<keyword evidence="6 13" id="KW-0690">Ribosome biogenesis</keyword>
<dbReference type="GO" id="GO:0005694">
    <property type="term" value="C:chromosome"/>
    <property type="evidence" value="ECO:0007669"/>
    <property type="project" value="UniProtKB-SubCell"/>
</dbReference>
<name>A0A9W4WP29_9GLOM</name>
<keyword evidence="9" id="KW-0164">Citrullination</keyword>
<comment type="function">
    <text evidence="1 13">Involved in nucleolar integrity and required for processing of the pre-rRNA for the 60S ribosome subunit.</text>
</comment>
<evidence type="ECO:0000256" key="5">
    <source>
        <dbReference type="ARBA" id="ARBA00022454"/>
    </source>
</evidence>
<dbReference type="InterPro" id="IPR005579">
    <property type="entry name" value="Cgr1-like"/>
</dbReference>
<evidence type="ECO:0000313" key="14">
    <source>
        <dbReference type="EMBL" id="CAI2176367.1"/>
    </source>
</evidence>
<dbReference type="InterPro" id="IPR026570">
    <property type="entry name" value="CCDC86"/>
</dbReference>
<dbReference type="PANTHER" id="PTHR13557">
    <property type="entry name" value="COILED-COIL DOMAIN-CONTAINING PROTEIN 86"/>
    <property type="match status" value="1"/>
</dbReference>
<evidence type="ECO:0000256" key="1">
    <source>
        <dbReference type="ARBA" id="ARBA00004090"/>
    </source>
</evidence>
<evidence type="ECO:0000256" key="8">
    <source>
        <dbReference type="ARBA" id="ARBA00022553"/>
    </source>
</evidence>
<dbReference type="PANTHER" id="PTHR13557:SF1">
    <property type="entry name" value="COILED-COIL DOMAIN-CONTAINING PROTEIN 86"/>
    <property type="match status" value="1"/>
</dbReference>
<comment type="subcellular location">
    <subcellularLocation>
        <location evidence="2">Chromosome</location>
    </subcellularLocation>
    <subcellularLocation>
        <location evidence="3 13">Nucleus</location>
        <location evidence="3 13">Nucleolus</location>
    </subcellularLocation>
</comment>
<feature type="coiled-coil region" evidence="13">
    <location>
        <begin position="55"/>
        <end position="103"/>
    </location>
</feature>
<evidence type="ECO:0000256" key="12">
    <source>
        <dbReference type="ARBA" id="ARBA00093307"/>
    </source>
</evidence>
<dbReference type="EMBL" id="CAMKVN010001496">
    <property type="protein sequence ID" value="CAI2176367.1"/>
    <property type="molecule type" value="Genomic_DNA"/>
</dbReference>
<organism evidence="14 15">
    <name type="scientific">Funneliformis geosporum</name>
    <dbReference type="NCBI Taxonomy" id="1117311"/>
    <lineage>
        <taxon>Eukaryota</taxon>
        <taxon>Fungi</taxon>
        <taxon>Fungi incertae sedis</taxon>
        <taxon>Mucoromycota</taxon>
        <taxon>Glomeromycotina</taxon>
        <taxon>Glomeromycetes</taxon>
        <taxon>Glomerales</taxon>
        <taxon>Glomeraceae</taxon>
        <taxon>Funneliformis</taxon>
    </lineage>
</organism>
<dbReference type="Pfam" id="PF03879">
    <property type="entry name" value="Cgr1"/>
    <property type="match status" value="1"/>
</dbReference>
<keyword evidence="7 13" id="KW-0698">rRNA processing</keyword>
<keyword evidence="10 13" id="KW-0175">Coiled coil</keyword>
<comment type="similarity">
    <text evidence="4 13">Belongs to the CGR1 family.</text>
</comment>
<dbReference type="AlphaFoldDB" id="A0A9W4WP29"/>
<evidence type="ECO:0000256" key="13">
    <source>
        <dbReference type="RuleBase" id="RU363084"/>
    </source>
</evidence>